<dbReference type="Pfam" id="PF09832">
    <property type="entry name" value="DUF2059"/>
    <property type="match status" value="1"/>
</dbReference>
<dbReference type="STRING" id="558151.ACM46_22050"/>
<sequence>MKKLITLASILVGTFAFSQASEAKVRELIKVMNADKMAITAMRQQMQEIKNNSPSISDEFFNEFIAEVTTERITELYIPIYAKYYTESDIDELIRFYKSPVGQKTISVLPAIMTESVEAGGKMGKEIAMRVKEKLDKKAEYQNPPPPMPEKSK</sequence>
<dbReference type="InterPro" id="IPR018637">
    <property type="entry name" value="DUF2059"/>
</dbReference>
<evidence type="ECO:0000256" key="1">
    <source>
        <dbReference type="SAM" id="MobiDB-lite"/>
    </source>
</evidence>
<dbReference type="PATRIC" id="fig|558151.6.peg.4618"/>
<feature type="compositionally biased region" description="Pro residues" evidence="1">
    <location>
        <begin position="143"/>
        <end position="153"/>
    </location>
</feature>
<dbReference type="RefSeq" id="WP_048508818.1">
    <property type="nucleotide sequence ID" value="NZ_LFND01000008.1"/>
</dbReference>
<evidence type="ECO:0000313" key="4">
    <source>
        <dbReference type="Proteomes" id="UP000036261"/>
    </source>
</evidence>
<comment type="caution">
    <text evidence="3">The sequence shown here is derived from an EMBL/GenBank/DDBJ whole genome shotgun (WGS) entry which is preliminary data.</text>
</comment>
<feature type="domain" description="DUF2059" evidence="2">
    <location>
        <begin position="71"/>
        <end position="129"/>
    </location>
</feature>
<proteinExistence type="predicted"/>
<accession>A0A0J7HYD4</accession>
<dbReference type="AlphaFoldDB" id="A0A0J7HYD4"/>
<dbReference type="OrthoDB" id="1143459at2"/>
<organism evidence="3 4">
    <name type="scientific">Chryseobacterium angstadtii</name>
    <dbReference type="NCBI Taxonomy" id="558151"/>
    <lineage>
        <taxon>Bacteria</taxon>
        <taxon>Pseudomonadati</taxon>
        <taxon>Bacteroidota</taxon>
        <taxon>Flavobacteriia</taxon>
        <taxon>Flavobacteriales</taxon>
        <taxon>Weeksellaceae</taxon>
        <taxon>Chryseobacterium group</taxon>
        <taxon>Chryseobacterium</taxon>
    </lineage>
</organism>
<dbReference type="EMBL" id="LFND01000008">
    <property type="protein sequence ID" value="KMQ58704.1"/>
    <property type="molecule type" value="Genomic_DNA"/>
</dbReference>
<keyword evidence="4" id="KW-1185">Reference proteome</keyword>
<evidence type="ECO:0000313" key="3">
    <source>
        <dbReference type="EMBL" id="KMQ58704.1"/>
    </source>
</evidence>
<dbReference type="Proteomes" id="UP000036261">
    <property type="component" value="Unassembled WGS sequence"/>
</dbReference>
<reference evidence="3 4" key="1">
    <citation type="journal article" date="2013" name="Int. J. Syst. Evol. Microbiol.">
        <title>Chryseobacterium angstadtii sp. nov., isolated from a newt tank.</title>
        <authorList>
            <person name="Kirk K.E."/>
            <person name="Hoffman J.A."/>
            <person name="Smith K.A."/>
            <person name="Strahan B.L."/>
            <person name="Failor K.C."/>
            <person name="Krebs J.E."/>
            <person name="Gale A.N."/>
            <person name="Do T.D."/>
            <person name="Sontag T.C."/>
            <person name="Batties A.M."/>
            <person name="Mistiszyn K."/>
            <person name="Newman J.D."/>
        </authorList>
    </citation>
    <scope>NUCLEOTIDE SEQUENCE [LARGE SCALE GENOMIC DNA]</scope>
    <source>
        <strain evidence="3 4">KM</strain>
    </source>
</reference>
<protein>
    <recommendedName>
        <fullName evidence="2">DUF2059 domain-containing protein</fullName>
    </recommendedName>
</protein>
<feature type="region of interest" description="Disordered" evidence="1">
    <location>
        <begin position="134"/>
        <end position="153"/>
    </location>
</feature>
<evidence type="ECO:0000259" key="2">
    <source>
        <dbReference type="Pfam" id="PF09832"/>
    </source>
</evidence>
<gene>
    <name evidence="3" type="ORF">ACM46_22050</name>
</gene>
<name>A0A0J7HYD4_9FLAO</name>